<feature type="region of interest" description="Disordered" evidence="1">
    <location>
        <begin position="25"/>
        <end position="52"/>
    </location>
</feature>
<proteinExistence type="predicted"/>
<organism evidence="2 3">
    <name type="scientific">Datura stramonium</name>
    <name type="common">Jimsonweed</name>
    <name type="synonym">Common thornapple</name>
    <dbReference type="NCBI Taxonomy" id="4076"/>
    <lineage>
        <taxon>Eukaryota</taxon>
        <taxon>Viridiplantae</taxon>
        <taxon>Streptophyta</taxon>
        <taxon>Embryophyta</taxon>
        <taxon>Tracheophyta</taxon>
        <taxon>Spermatophyta</taxon>
        <taxon>Magnoliopsida</taxon>
        <taxon>eudicotyledons</taxon>
        <taxon>Gunneridae</taxon>
        <taxon>Pentapetalae</taxon>
        <taxon>asterids</taxon>
        <taxon>lamiids</taxon>
        <taxon>Solanales</taxon>
        <taxon>Solanaceae</taxon>
        <taxon>Solanoideae</taxon>
        <taxon>Datureae</taxon>
        <taxon>Datura</taxon>
    </lineage>
</organism>
<sequence length="176" mass="19592">MREMTLQKEDLVRMVHTLTQRKRVVGSDEAPTIPDRRRQCFGSGRGSISSSPDVRTHVPILAGIDVEMPITKNLSSQMDRASLPCSPVPQFTPSTFGATAATPRVESSVTSSDAPHSSQYAFIPTNFAKLVKKVDKHEKQMKMFIKWFGTFLVRAIAAALEQYVSLHLELMICRKG</sequence>
<dbReference type="Proteomes" id="UP000823775">
    <property type="component" value="Unassembled WGS sequence"/>
</dbReference>
<reference evidence="2 3" key="1">
    <citation type="journal article" date="2021" name="BMC Genomics">
        <title>Datura genome reveals duplications of psychoactive alkaloid biosynthetic genes and high mutation rate following tissue culture.</title>
        <authorList>
            <person name="Rajewski A."/>
            <person name="Carter-House D."/>
            <person name="Stajich J."/>
            <person name="Litt A."/>
        </authorList>
    </citation>
    <scope>NUCLEOTIDE SEQUENCE [LARGE SCALE GENOMIC DNA]</scope>
    <source>
        <strain evidence="2">AR-01</strain>
    </source>
</reference>
<name>A0ABS8S0N4_DATST</name>
<evidence type="ECO:0000256" key="1">
    <source>
        <dbReference type="SAM" id="MobiDB-lite"/>
    </source>
</evidence>
<evidence type="ECO:0000313" key="3">
    <source>
        <dbReference type="Proteomes" id="UP000823775"/>
    </source>
</evidence>
<keyword evidence="3" id="KW-1185">Reference proteome</keyword>
<protein>
    <submittedName>
        <fullName evidence="2">Uncharacterized protein</fullName>
    </submittedName>
</protein>
<comment type="caution">
    <text evidence="2">The sequence shown here is derived from an EMBL/GenBank/DDBJ whole genome shotgun (WGS) entry which is preliminary data.</text>
</comment>
<gene>
    <name evidence="2" type="ORF">HAX54_017387</name>
</gene>
<accession>A0ABS8S0N4</accession>
<evidence type="ECO:0000313" key="2">
    <source>
        <dbReference type="EMBL" id="MCD7452558.1"/>
    </source>
</evidence>
<dbReference type="EMBL" id="JACEIK010000215">
    <property type="protein sequence ID" value="MCD7452558.1"/>
    <property type="molecule type" value="Genomic_DNA"/>
</dbReference>